<dbReference type="Gene3D" id="3.90.850.10">
    <property type="entry name" value="Fumarylacetoacetase-like, C-terminal domain"/>
    <property type="match status" value="1"/>
</dbReference>
<dbReference type="InterPro" id="IPR036663">
    <property type="entry name" value="Fumarylacetoacetase_C_sf"/>
</dbReference>
<protein>
    <submittedName>
        <fullName evidence="3">2-oxopent-4-enoate hydratase</fullName>
    </submittedName>
</protein>
<dbReference type="SUPFAM" id="SSF56529">
    <property type="entry name" value="FAH"/>
    <property type="match status" value="1"/>
</dbReference>
<keyword evidence="1" id="KW-0456">Lyase</keyword>
<dbReference type="InterPro" id="IPR011234">
    <property type="entry name" value="Fumarylacetoacetase-like_C"/>
</dbReference>
<sequence length="268" mass="28282">MTSGVASTRAAVQDAADALFAARTENSQVPPLRDRFDLKGGDDAYAVQNINTERWIKQGRRPVGRKIGLTSKAVQQQIGVAEPDYGILWADYAFQDGDTLQASRFMQPRAEVEIAFVIGRSLPDPAIEMTSLISAIAYALPSVEIVDSAIKDWDIRLVDTIADNASAGGFILGIEPKKIDALDLRLCGALLSVNGAVASTGVGAACLGHPLNAALWLARKMAEVGRPLGEGDVVLSGALGPLVNLSRGDVAVAEIQGFSPLKFAIDGK</sequence>
<accession>A0AAC9FEV4</accession>
<dbReference type="InterPro" id="IPR050772">
    <property type="entry name" value="Hydratase-Decarb/MhpD_sf"/>
</dbReference>
<evidence type="ECO:0000313" key="3">
    <source>
        <dbReference type="EMBL" id="AMS45525.1"/>
    </source>
</evidence>
<proteinExistence type="predicted"/>
<dbReference type="AlphaFoldDB" id="A0AAC9FEV4"/>
<dbReference type="RefSeq" id="WP_249926045.1">
    <property type="nucleotide sequence ID" value="NZ_CP015009.1"/>
</dbReference>
<evidence type="ECO:0000256" key="1">
    <source>
        <dbReference type="ARBA" id="ARBA00023239"/>
    </source>
</evidence>
<dbReference type="Pfam" id="PF01557">
    <property type="entry name" value="FAA_hydrolase"/>
    <property type="match status" value="1"/>
</dbReference>
<dbReference type="KEGG" id="aak:AA2016_6635"/>
<name>A0AAC9FEV4_AMIAI</name>
<dbReference type="EMBL" id="CP015009">
    <property type="protein sequence ID" value="AMS45525.1"/>
    <property type="molecule type" value="Genomic_DNA"/>
</dbReference>
<dbReference type="GO" id="GO:0008684">
    <property type="term" value="F:2-oxopent-4-enoate hydratase activity"/>
    <property type="evidence" value="ECO:0007669"/>
    <property type="project" value="TreeGrafter"/>
</dbReference>
<feature type="domain" description="Fumarylacetoacetase-like C-terminal" evidence="2">
    <location>
        <begin position="83"/>
        <end position="262"/>
    </location>
</feature>
<dbReference type="Proteomes" id="UP000075755">
    <property type="component" value="Plasmid pAA04"/>
</dbReference>
<keyword evidence="3" id="KW-0614">Plasmid</keyword>
<dbReference type="GO" id="GO:0005737">
    <property type="term" value="C:cytoplasm"/>
    <property type="evidence" value="ECO:0007669"/>
    <property type="project" value="TreeGrafter"/>
</dbReference>
<organism evidence="3 4">
    <name type="scientific">Aminobacter aminovorans</name>
    <name type="common">Chelatobacter heintzii</name>
    <dbReference type="NCBI Taxonomy" id="83263"/>
    <lineage>
        <taxon>Bacteria</taxon>
        <taxon>Pseudomonadati</taxon>
        <taxon>Pseudomonadota</taxon>
        <taxon>Alphaproteobacteria</taxon>
        <taxon>Hyphomicrobiales</taxon>
        <taxon>Phyllobacteriaceae</taxon>
        <taxon>Aminobacter</taxon>
    </lineage>
</organism>
<reference evidence="3 4" key="1">
    <citation type="submission" date="2016-03" db="EMBL/GenBank/DDBJ databases">
        <title>Complete genome of Aminobacter aminovorans KCTC 2477.</title>
        <authorList>
            <person name="Kim K.M."/>
        </authorList>
    </citation>
    <scope>NUCLEOTIDE SEQUENCE [LARGE SCALE GENOMIC DNA]</scope>
    <source>
        <strain evidence="3 4">KCTC 2477</strain>
        <plasmid evidence="3 4">pAA04</plasmid>
    </source>
</reference>
<evidence type="ECO:0000259" key="2">
    <source>
        <dbReference type="Pfam" id="PF01557"/>
    </source>
</evidence>
<gene>
    <name evidence="3" type="ORF">AA2016_6635</name>
</gene>
<dbReference type="PANTHER" id="PTHR30143">
    <property type="entry name" value="ACID HYDRATASE"/>
    <property type="match status" value="1"/>
</dbReference>
<evidence type="ECO:0000313" key="4">
    <source>
        <dbReference type="Proteomes" id="UP000075755"/>
    </source>
</evidence>
<geneLocation type="plasmid" evidence="3 4">
    <name>pAA04</name>
</geneLocation>
<dbReference type="PANTHER" id="PTHR30143:SF0">
    <property type="entry name" value="2-KETO-4-PENTENOATE HYDRATASE"/>
    <property type="match status" value="1"/>
</dbReference>